<dbReference type="Proteomes" id="UP001150925">
    <property type="component" value="Unassembled WGS sequence"/>
</dbReference>
<dbReference type="Pfam" id="PF08495">
    <property type="entry name" value="FIST"/>
    <property type="match status" value="1"/>
</dbReference>
<organism evidence="3 4">
    <name type="scientific">Dispira parvispora</name>
    <dbReference type="NCBI Taxonomy" id="1520584"/>
    <lineage>
        <taxon>Eukaryota</taxon>
        <taxon>Fungi</taxon>
        <taxon>Fungi incertae sedis</taxon>
        <taxon>Zoopagomycota</taxon>
        <taxon>Kickxellomycotina</taxon>
        <taxon>Dimargaritomycetes</taxon>
        <taxon>Dimargaritales</taxon>
        <taxon>Dimargaritaceae</taxon>
        <taxon>Dispira</taxon>
    </lineage>
</organism>
<sequence length="468" mass="52241">MHSILTRRLYPRLPSFRRQGTSWLPVRTLWLTGQSSAPTLHDALTTCRTQMQHQANTPQSIFPKFWRCDCILLVVSADYPSPDLEQLPQWIRQCFDPRVFAGGVVDRVAMANGSWSSGVNILAHVTPSSNATPAADSDSLPFTLFQMDDTVMFRRHLKDVQVGRWQRPHRYRRLAEENRTMEWARFQTVSQADNAVELPTTLDHLQRTSRPPAFFLFADHEPYQIVQKLNQQFPESNKYGVLTTATPFLNGRPYTLFHNDGIQSNGLVGVAFDPRHIAFPGQIHHPQLAPLGTPLAIARCRGNVVLEFGKDNDPRTLASLLRTTTPVYQDKSARLYAGILRTDNPPDERAELGVYQIIGGDPVKGTIVLDTVQELQPGQYIQLYHTPPPPAHTAVTTSGSCSDIAVTLRAIDSESDSMDANQGRHSNSSTNPRCFGAATTKGFIYGQHALDCAVPESFITLDIHSDFS</sequence>
<name>A0A9W8E233_9FUNG</name>
<dbReference type="InterPro" id="IPR013702">
    <property type="entry name" value="FIST_domain_N"/>
</dbReference>
<dbReference type="OrthoDB" id="10251508at2759"/>
<dbReference type="EMBL" id="JANBPY010000735">
    <property type="protein sequence ID" value="KAJ1964125.1"/>
    <property type="molecule type" value="Genomic_DNA"/>
</dbReference>
<evidence type="ECO:0000313" key="4">
    <source>
        <dbReference type="Proteomes" id="UP001150925"/>
    </source>
</evidence>
<proteinExistence type="predicted"/>
<comment type="caution">
    <text evidence="3">The sequence shown here is derived from an EMBL/GenBank/DDBJ whole genome shotgun (WGS) entry which is preliminary data.</text>
</comment>
<evidence type="ECO:0000259" key="2">
    <source>
        <dbReference type="Pfam" id="PF08495"/>
    </source>
</evidence>
<keyword evidence="4" id="KW-1185">Reference proteome</keyword>
<evidence type="ECO:0000313" key="3">
    <source>
        <dbReference type="EMBL" id="KAJ1964125.1"/>
    </source>
</evidence>
<dbReference type="AlphaFoldDB" id="A0A9W8E233"/>
<feature type="region of interest" description="Disordered" evidence="1">
    <location>
        <begin position="413"/>
        <end position="432"/>
    </location>
</feature>
<evidence type="ECO:0000256" key="1">
    <source>
        <dbReference type="SAM" id="MobiDB-lite"/>
    </source>
</evidence>
<gene>
    <name evidence="3" type="ORF">IWQ62_003019</name>
</gene>
<accession>A0A9W8E233</accession>
<feature type="compositionally biased region" description="Polar residues" evidence="1">
    <location>
        <begin position="418"/>
        <end position="432"/>
    </location>
</feature>
<feature type="domain" description="FIST" evidence="2">
    <location>
        <begin position="74"/>
        <end position="308"/>
    </location>
</feature>
<protein>
    <recommendedName>
        <fullName evidence="2">FIST domain-containing protein</fullName>
    </recommendedName>
</protein>
<reference evidence="3" key="1">
    <citation type="submission" date="2022-07" db="EMBL/GenBank/DDBJ databases">
        <title>Phylogenomic reconstructions and comparative analyses of Kickxellomycotina fungi.</title>
        <authorList>
            <person name="Reynolds N.K."/>
            <person name="Stajich J.E."/>
            <person name="Barry K."/>
            <person name="Grigoriev I.V."/>
            <person name="Crous P."/>
            <person name="Smith M.E."/>
        </authorList>
    </citation>
    <scope>NUCLEOTIDE SEQUENCE</scope>
    <source>
        <strain evidence="3">RSA 1196</strain>
    </source>
</reference>